<keyword evidence="2" id="KW-0998">Cell outer membrane</keyword>
<dbReference type="PROSITE" id="PS51257">
    <property type="entry name" value="PROKAR_LIPOPROTEIN"/>
    <property type="match status" value="1"/>
</dbReference>
<feature type="lipid moiety-binding region" description="N-palmitoyl cysteine" evidence="3">
    <location>
        <position position="16"/>
    </location>
</feature>
<comment type="similarity">
    <text evidence="1 2">Belongs to the calycin superfamily. Lipocalin family.</text>
</comment>
<feature type="lipid moiety-binding region" description="S-diacylglycerol cysteine" evidence="3">
    <location>
        <position position="16"/>
    </location>
</feature>
<keyword evidence="2 3" id="KW-0449">Lipoprotein</keyword>
<dbReference type="GO" id="GO:0009279">
    <property type="term" value="C:cell outer membrane"/>
    <property type="evidence" value="ECO:0007669"/>
    <property type="project" value="UniProtKB-SubCell"/>
</dbReference>
<dbReference type="InterPro" id="IPR012674">
    <property type="entry name" value="Calycin"/>
</dbReference>
<dbReference type="RefSeq" id="WP_138591372.1">
    <property type="nucleotide sequence ID" value="NZ_PNBW01000017.1"/>
</dbReference>
<evidence type="ECO:0000313" key="6">
    <source>
        <dbReference type="EMBL" id="TMO78101.1"/>
    </source>
</evidence>
<keyword evidence="2" id="KW-0472">Membrane</keyword>
<dbReference type="Proteomes" id="UP000307164">
    <property type="component" value="Unassembled WGS sequence"/>
</dbReference>
<feature type="domain" description="Lipocalin/cytosolic fatty-acid binding" evidence="4">
    <location>
        <begin position="29"/>
        <end position="168"/>
    </location>
</feature>
<reference evidence="8" key="2">
    <citation type="submission" date="2019-06" db="EMBL/GenBank/DDBJ databases">
        <title>Co-occurence of chitin degradation, pigmentation and bioactivity in marine Pseudoalteromonas.</title>
        <authorList>
            <person name="Sonnenschein E.C."/>
            <person name="Bech P.K."/>
        </authorList>
    </citation>
    <scope>NUCLEOTIDE SEQUENCE [LARGE SCALE GENOMIC DNA]</scope>
    <source>
        <strain evidence="8">S3790</strain>
        <strain evidence="6">S3895</strain>
    </source>
</reference>
<name>A0A5S3VBK4_9GAMM</name>
<keyword evidence="7" id="KW-1185">Reference proteome</keyword>
<dbReference type="PROSITE" id="PS00213">
    <property type="entry name" value="LIPOCALIN"/>
    <property type="match status" value="1"/>
</dbReference>
<comment type="caution">
    <text evidence="5">The sequence shown here is derived from an EMBL/GenBank/DDBJ whole genome shotgun (WGS) entry which is preliminary data.</text>
</comment>
<dbReference type="InterPro" id="IPR002446">
    <property type="entry name" value="Lipocalin_bac"/>
</dbReference>
<protein>
    <recommendedName>
        <fullName evidence="2">Outer membrane lipoprotein Blc</fullName>
    </recommendedName>
</protein>
<evidence type="ECO:0000313" key="5">
    <source>
        <dbReference type="EMBL" id="TMO68834.1"/>
    </source>
</evidence>
<evidence type="ECO:0000313" key="8">
    <source>
        <dbReference type="Proteomes" id="UP000307217"/>
    </source>
</evidence>
<comment type="subunit">
    <text evidence="2">Homodimer.</text>
</comment>
<dbReference type="EMBL" id="PNBW01000017">
    <property type="protein sequence ID" value="TMO78101.1"/>
    <property type="molecule type" value="Genomic_DNA"/>
</dbReference>
<evidence type="ECO:0000313" key="7">
    <source>
        <dbReference type="Proteomes" id="UP000307164"/>
    </source>
</evidence>
<dbReference type="GO" id="GO:0006950">
    <property type="term" value="P:response to stress"/>
    <property type="evidence" value="ECO:0007669"/>
    <property type="project" value="UniProtKB-ARBA"/>
</dbReference>
<dbReference type="SUPFAM" id="SSF50814">
    <property type="entry name" value="Lipocalins"/>
    <property type="match status" value="1"/>
</dbReference>
<keyword evidence="3" id="KW-0564">Palmitate</keyword>
<dbReference type="Pfam" id="PF08212">
    <property type="entry name" value="Lipocalin_2"/>
    <property type="match status" value="1"/>
</dbReference>
<dbReference type="InterPro" id="IPR022271">
    <property type="entry name" value="Lipocalin_ApoD"/>
</dbReference>
<reference evidence="5" key="3">
    <citation type="submission" date="2019-09" db="EMBL/GenBank/DDBJ databases">
        <title>Co-occurence of chitin degradation, pigmentation and bioactivity in marine Pseudoalteromonas.</title>
        <authorList>
            <person name="Sonnenschein E.C."/>
            <person name="Bech P.K."/>
        </authorList>
    </citation>
    <scope>NUCLEOTIDE SEQUENCE</scope>
    <source>
        <strain evidence="5">S3790</strain>
        <strain evidence="7">S3895</strain>
    </source>
</reference>
<dbReference type="PANTHER" id="PTHR10612:SF34">
    <property type="entry name" value="APOLIPOPROTEIN D"/>
    <property type="match status" value="1"/>
</dbReference>
<dbReference type="OrthoDB" id="9793905at2"/>
<organism evidence="5 8">
    <name type="scientific">Pseudoalteromonas aurantia</name>
    <dbReference type="NCBI Taxonomy" id="43654"/>
    <lineage>
        <taxon>Bacteria</taxon>
        <taxon>Pseudomonadati</taxon>
        <taxon>Pseudomonadota</taxon>
        <taxon>Gammaproteobacteria</taxon>
        <taxon>Alteromonadales</taxon>
        <taxon>Pseudoalteromonadaceae</taxon>
        <taxon>Pseudoalteromonas</taxon>
    </lineage>
</organism>
<accession>A0A5S3VBK4</accession>
<dbReference type="PIRSF" id="PIRSF036893">
    <property type="entry name" value="Lipocalin_ApoD"/>
    <property type="match status" value="1"/>
</dbReference>
<dbReference type="PRINTS" id="PR01171">
    <property type="entry name" value="BCTLIPOCALIN"/>
</dbReference>
<comment type="subcellular location">
    <subcellularLocation>
        <location evidence="2">Cell outer membrane</location>
    </subcellularLocation>
</comment>
<comment type="function">
    <text evidence="2">Involved in the storage or transport of lipids necessary for membrane maintenance under stressful conditions. Displays a binding preference for lysophospholipids.</text>
</comment>
<reference evidence="7 8" key="1">
    <citation type="submission" date="2018-01" db="EMBL/GenBank/DDBJ databases">
        <authorList>
            <person name="Paulsen S."/>
            <person name="Gram L.K."/>
        </authorList>
    </citation>
    <scope>NUCLEOTIDE SEQUENCE [LARGE SCALE GENOMIC DNA]</scope>
    <source>
        <strain evidence="5 8">S3790</strain>
        <strain evidence="6 7">S3895</strain>
    </source>
</reference>
<sequence>MHRIMTFVCILFITGCTGIAEGIKPVPELDIEKYQGKWYEIARLDHRFERGMSSVTANYTLKPDGYVEVINRGYVNEENSWKQAIGKAKFVGDKPNGHLKVSFFGPFYGSYVIFELDKENYQYAYVTSYNKDYLWLLSRTPFVSEQRLTHFITTATRYGFDTDALIFMTHNDTKTP</sequence>
<dbReference type="CDD" id="cd19438">
    <property type="entry name" value="lipocalin_Blc-like"/>
    <property type="match status" value="1"/>
</dbReference>
<dbReference type="InterPro" id="IPR022272">
    <property type="entry name" value="Lipocalin_CS"/>
</dbReference>
<dbReference type="PANTHER" id="PTHR10612">
    <property type="entry name" value="APOLIPOPROTEIN D"/>
    <property type="match status" value="1"/>
</dbReference>
<gene>
    <name evidence="5" type="ORF">CWC19_07930</name>
    <name evidence="6" type="ORF">CWC20_02875</name>
</gene>
<dbReference type="EMBL" id="PNBX01000029">
    <property type="protein sequence ID" value="TMO68834.1"/>
    <property type="molecule type" value="Genomic_DNA"/>
</dbReference>
<dbReference type="AlphaFoldDB" id="A0A5S3VBK4"/>
<evidence type="ECO:0000256" key="1">
    <source>
        <dbReference type="ARBA" id="ARBA00006889"/>
    </source>
</evidence>
<dbReference type="GO" id="GO:0008289">
    <property type="term" value="F:lipid binding"/>
    <property type="evidence" value="ECO:0007669"/>
    <property type="project" value="UniProtKB-UniRule"/>
</dbReference>
<evidence type="ECO:0000259" key="4">
    <source>
        <dbReference type="Pfam" id="PF08212"/>
    </source>
</evidence>
<dbReference type="Gene3D" id="2.40.128.20">
    <property type="match status" value="1"/>
</dbReference>
<dbReference type="Proteomes" id="UP000307217">
    <property type="component" value="Unassembled WGS sequence"/>
</dbReference>
<evidence type="ECO:0000256" key="3">
    <source>
        <dbReference type="PIRSR" id="PIRSR036893-52"/>
    </source>
</evidence>
<keyword evidence="2" id="KW-0446">Lipid-binding</keyword>
<dbReference type="InterPro" id="IPR000566">
    <property type="entry name" value="Lipocln_cytosolic_FA-bd_dom"/>
</dbReference>
<evidence type="ECO:0000256" key="2">
    <source>
        <dbReference type="PIRNR" id="PIRNR036893"/>
    </source>
</evidence>
<proteinExistence type="inferred from homology"/>
<dbReference type="InterPro" id="IPR047202">
    <property type="entry name" value="Lipocalin_Blc-like_dom"/>
</dbReference>